<proteinExistence type="predicted"/>
<comment type="caution">
    <text evidence="1">The sequence shown here is derived from an EMBL/GenBank/DDBJ whole genome shotgun (WGS) entry which is preliminary data.</text>
</comment>
<evidence type="ECO:0000313" key="1">
    <source>
        <dbReference type="EMBL" id="PON99945.1"/>
    </source>
</evidence>
<dbReference type="OrthoDB" id="10363952at2759"/>
<dbReference type="InParanoid" id="A0A2P5FQ72"/>
<name>A0A2P5FQ72_TREOI</name>
<keyword evidence="2" id="KW-1185">Reference proteome</keyword>
<organism evidence="1 2">
    <name type="scientific">Trema orientale</name>
    <name type="common">Charcoal tree</name>
    <name type="synonym">Celtis orientalis</name>
    <dbReference type="NCBI Taxonomy" id="63057"/>
    <lineage>
        <taxon>Eukaryota</taxon>
        <taxon>Viridiplantae</taxon>
        <taxon>Streptophyta</taxon>
        <taxon>Embryophyta</taxon>
        <taxon>Tracheophyta</taxon>
        <taxon>Spermatophyta</taxon>
        <taxon>Magnoliopsida</taxon>
        <taxon>eudicotyledons</taxon>
        <taxon>Gunneridae</taxon>
        <taxon>Pentapetalae</taxon>
        <taxon>rosids</taxon>
        <taxon>fabids</taxon>
        <taxon>Rosales</taxon>
        <taxon>Cannabaceae</taxon>
        <taxon>Trema</taxon>
    </lineage>
</organism>
<gene>
    <name evidence="1" type="ORF">TorRG33x02_043630</name>
</gene>
<protein>
    <submittedName>
        <fullName evidence="1">Uncharacterized protein</fullName>
    </submittedName>
</protein>
<evidence type="ECO:0000313" key="2">
    <source>
        <dbReference type="Proteomes" id="UP000237000"/>
    </source>
</evidence>
<accession>A0A2P5FQ72</accession>
<sequence>MCADPNDHTPFWVFNPLHVLLWVTERSEVNTLCQLDIIIGSVPDEDWLATCNMLPEGLLTPRTCMCGGYLGTTRRPLYLKEEKLVDSFSYTVLCYLSVAEVWGGVLLASSYAVAQFVGKLPKGCVRLLDHTYLNMRWSWEAGHS</sequence>
<dbReference type="Proteomes" id="UP000237000">
    <property type="component" value="Unassembled WGS sequence"/>
</dbReference>
<reference evidence="2" key="1">
    <citation type="submission" date="2016-06" db="EMBL/GenBank/DDBJ databases">
        <title>Parallel loss of symbiosis genes in relatives of nitrogen-fixing non-legume Parasponia.</title>
        <authorList>
            <person name="Van Velzen R."/>
            <person name="Holmer R."/>
            <person name="Bu F."/>
            <person name="Rutten L."/>
            <person name="Van Zeijl A."/>
            <person name="Liu W."/>
            <person name="Santuari L."/>
            <person name="Cao Q."/>
            <person name="Sharma T."/>
            <person name="Shen D."/>
            <person name="Roswanjaya Y."/>
            <person name="Wardhani T."/>
            <person name="Kalhor M.S."/>
            <person name="Jansen J."/>
            <person name="Van den Hoogen J."/>
            <person name="Gungor B."/>
            <person name="Hartog M."/>
            <person name="Hontelez J."/>
            <person name="Verver J."/>
            <person name="Yang W.-C."/>
            <person name="Schijlen E."/>
            <person name="Repin R."/>
            <person name="Schilthuizen M."/>
            <person name="Schranz E."/>
            <person name="Heidstra R."/>
            <person name="Miyata K."/>
            <person name="Fedorova E."/>
            <person name="Kohlen W."/>
            <person name="Bisseling T."/>
            <person name="Smit S."/>
            <person name="Geurts R."/>
        </authorList>
    </citation>
    <scope>NUCLEOTIDE SEQUENCE [LARGE SCALE GENOMIC DNA]</scope>
    <source>
        <strain evidence="2">cv. RG33-2</strain>
    </source>
</reference>
<dbReference type="EMBL" id="JXTC01000016">
    <property type="protein sequence ID" value="PON99945.1"/>
    <property type="molecule type" value="Genomic_DNA"/>
</dbReference>
<dbReference type="AlphaFoldDB" id="A0A2P5FQ72"/>